<accession>A0ABW1H3H2</accession>
<protein>
    <submittedName>
        <fullName evidence="1">DUF5677 domain-containing protein</fullName>
    </submittedName>
</protein>
<evidence type="ECO:0000313" key="2">
    <source>
        <dbReference type="Proteomes" id="UP001596226"/>
    </source>
</evidence>
<organism evidence="1 2">
    <name type="scientific">Micromonospora vulcania</name>
    <dbReference type="NCBI Taxonomy" id="1441873"/>
    <lineage>
        <taxon>Bacteria</taxon>
        <taxon>Bacillati</taxon>
        <taxon>Actinomycetota</taxon>
        <taxon>Actinomycetes</taxon>
        <taxon>Micromonosporales</taxon>
        <taxon>Micromonosporaceae</taxon>
        <taxon>Micromonospora</taxon>
    </lineage>
</organism>
<evidence type="ECO:0000313" key="1">
    <source>
        <dbReference type="EMBL" id="MFC5923800.1"/>
    </source>
</evidence>
<name>A0ABW1H3H2_9ACTN</name>
<proteinExistence type="predicted"/>
<comment type="caution">
    <text evidence="1">The sequence shown here is derived from an EMBL/GenBank/DDBJ whole genome shotgun (WGS) entry which is preliminary data.</text>
</comment>
<reference evidence="2" key="1">
    <citation type="journal article" date="2019" name="Int. J. Syst. Evol. Microbiol.">
        <title>The Global Catalogue of Microorganisms (GCM) 10K type strain sequencing project: providing services to taxonomists for standard genome sequencing and annotation.</title>
        <authorList>
            <consortium name="The Broad Institute Genomics Platform"/>
            <consortium name="The Broad Institute Genome Sequencing Center for Infectious Disease"/>
            <person name="Wu L."/>
            <person name="Ma J."/>
        </authorList>
    </citation>
    <scope>NUCLEOTIDE SEQUENCE [LARGE SCALE GENOMIC DNA]</scope>
    <source>
        <strain evidence="2">CGMCC 4.7144</strain>
    </source>
</reference>
<dbReference type="Pfam" id="PF18928">
    <property type="entry name" value="DUF5677"/>
    <property type="match status" value="1"/>
</dbReference>
<keyword evidence="2" id="KW-1185">Reference proteome</keyword>
<dbReference type="Proteomes" id="UP001596226">
    <property type="component" value="Unassembled WGS sequence"/>
</dbReference>
<sequence>MTSAPPMMVRQPAGQPFTPTCGAFSRPHFSVAPGVPTIESNAVTLIQMPDPTLLDVAEVVQAGASAFVSKRISATPSGEWEAPIEAWNLASLAVRSVEGVCLMARTDMGLANAATQCARAALEHTVRAIWLLQPTDRFMGEVRWLALLHEWERFEESATKEIGDTAIRDKHLRRACAIKDFRTGVEARLPVGYSSLRRLPSMRDMMVEIGIGSFYQYYRKLSQPVHGTMEATETYRRNLGDKKLCGDFGGLFDWILPMRLSWVCIRNLHEMVLFRCGPEPVELPLLTPGETDVDGIFATMAHRAAELLPDGREG</sequence>
<dbReference type="InterPro" id="IPR043733">
    <property type="entry name" value="DUF5677"/>
</dbReference>
<dbReference type="EMBL" id="JBHSQS010000005">
    <property type="protein sequence ID" value="MFC5923800.1"/>
    <property type="molecule type" value="Genomic_DNA"/>
</dbReference>
<gene>
    <name evidence="1" type="ORF">ACFQGL_10650</name>
</gene>
<dbReference type="RefSeq" id="WP_377509167.1">
    <property type="nucleotide sequence ID" value="NZ_JBHSQS010000005.1"/>
</dbReference>